<accession>A0ABQ5VCZ9</accession>
<evidence type="ECO:0000256" key="2">
    <source>
        <dbReference type="ARBA" id="ARBA00022670"/>
    </source>
</evidence>
<comment type="caution">
    <text evidence="6">The sequence shown here is derived from an EMBL/GenBank/DDBJ whole genome shotgun (WGS) entry which is preliminary data.</text>
</comment>
<reference evidence="6" key="1">
    <citation type="journal article" date="2014" name="Int. J. Syst. Evol. Microbiol.">
        <title>Complete genome of a new Firmicutes species belonging to the dominant human colonic microbiota ('Ruminococcus bicirculans') reveals two chromosomes and a selective capacity to utilize plant glucans.</title>
        <authorList>
            <consortium name="NISC Comparative Sequencing Program"/>
            <person name="Wegmann U."/>
            <person name="Louis P."/>
            <person name="Goesmann A."/>
            <person name="Henrissat B."/>
            <person name="Duncan S.H."/>
            <person name="Flint H.J."/>
        </authorList>
    </citation>
    <scope>NUCLEOTIDE SEQUENCE</scope>
    <source>
        <strain evidence="6">NBRC 108219</strain>
    </source>
</reference>
<evidence type="ECO:0000256" key="1">
    <source>
        <dbReference type="ARBA" id="ARBA00007074"/>
    </source>
</evidence>
<comment type="similarity">
    <text evidence="1">Belongs to the peptidase C40 family.</text>
</comment>
<dbReference type="InterPro" id="IPR000064">
    <property type="entry name" value="NLP_P60_dom"/>
</dbReference>
<keyword evidence="4" id="KW-0788">Thiol protease</keyword>
<evidence type="ECO:0000256" key="3">
    <source>
        <dbReference type="ARBA" id="ARBA00022801"/>
    </source>
</evidence>
<dbReference type="Pfam" id="PF00877">
    <property type="entry name" value="NLPC_P60"/>
    <property type="match status" value="1"/>
</dbReference>
<sequence>MIAYTPLLSHPKPRAAQQTELVHGQEFDVHVEQGRWAFGRARPLVRGSRRSGYVGWVNLSALGDVQSRSTHFVTAISAPVFCRADLKSHIVMSLPLGARVTVMRETDGYCQIGAGAYLSRLHLRLTSNPETDLVTVARRFLGQPYIWGGNGARGLDCSGLVQMSLSVCGVDAPRDADLQEAALGEAVAAPGQVGDLLFWPGHVGILATKTRLLHANATHMTVVEESLGPALKRIERAGSKLRAVKRL</sequence>
<dbReference type="InterPro" id="IPR051794">
    <property type="entry name" value="PG_Endopeptidase_C40"/>
</dbReference>
<evidence type="ECO:0000256" key="4">
    <source>
        <dbReference type="ARBA" id="ARBA00022807"/>
    </source>
</evidence>
<dbReference type="PANTHER" id="PTHR47359">
    <property type="entry name" value="PEPTIDOGLYCAN DL-ENDOPEPTIDASE CWLO"/>
    <property type="match status" value="1"/>
</dbReference>
<proteinExistence type="inferred from homology"/>
<name>A0ABQ5VCZ9_9PROT</name>
<dbReference type="Gene3D" id="3.90.1720.10">
    <property type="entry name" value="endopeptidase domain like (from Nostoc punctiforme)"/>
    <property type="match status" value="1"/>
</dbReference>
<evidence type="ECO:0000313" key="7">
    <source>
        <dbReference type="Proteomes" id="UP001161391"/>
    </source>
</evidence>
<dbReference type="RefSeq" id="WP_284391968.1">
    <property type="nucleotide sequence ID" value="NZ_BSNK01000002.1"/>
</dbReference>
<keyword evidence="2" id="KW-0645">Protease</keyword>
<dbReference type="SUPFAM" id="SSF54001">
    <property type="entry name" value="Cysteine proteinases"/>
    <property type="match status" value="1"/>
</dbReference>
<keyword evidence="3" id="KW-0378">Hydrolase</keyword>
<dbReference type="InterPro" id="IPR038765">
    <property type="entry name" value="Papain-like_cys_pep_sf"/>
</dbReference>
<protein>
    <submittedName>
        <fullName evidence="6">Peptidase P60</fullName>
    </submittedName>
</protein>
<organism evidence="6 7">
    <name type="scientific">Algimonas ampicilliniresistens</name>
    <dbReference type="NCBI Taxonomy" id="1298735"/>
    <lineage>
        <taxon>Bacteria</taxon>
        <taxon>Pseudomonadati</taxon>
        <taxon>Pseudomonadota</taxon>
        <taxon>Alphaproteobacteria</taxon>
        <taxon>Maricaulales</taxon>
        <taxon>Robiginitomaculaceae</taxon>
        <taxon>Algimonas</taxon>
    </lineage>
</organism>
<dbReference type="EMBL" id="BSNK01000002">
    <property type="protein sequence ID" value="GLQ24957.1"/>
    <property type="molecule type" value="Genomic_DNA"/>
</dbReference>
<dbReference type="Proteomes" id="UP001161391">
    <property type="component" value="Unassembled WGS sequence"/>
</dbReference>
<evidence type="ECO:0000313" key="6">
    <source>
        <dbReference type="EMBL" id="GLQ24957.1"/>
    </source>
</evidence>
<dbReference type="PROSITE" id="PS51935">
    <property type="entry name" value="NLPC_P60"/>
    <property type="match status" value="1"/>
</dbReference>
<dbReference type="PANTHER" id="PTHR47359:SF3">
    <property type="entry name" value="NLP_P60 DOMAIN-CONTAINING PROTEIN-RELATED"/>
    <property type="match status" value="1"/>
</dbReference>
<gene>
    <name evidence="6" type="ORF">GCM10007853_28310</name>
</gene>
<feature type="domain" description="NlpC/P60" evidence="5">
    <location>
        <begin position="127"/>
        <end position="247"/>
    </location>
</feature>
<keyword evidence="7" id="KW-1185">Reference proteome</keyword>
<evidence type="ECO:0000259" key="5">
    <source>
        <dbReference type="PROSITE" id="PS51935"/>
    </source>
</evidence>
<reference evidence="6" key="2">
    <citation type="submission" date="2023-01" db="EMBL/GenBank/DDBJ databases">
        <title>Draft genome sequence of Algimonas ampicilliniresistens strain NBRC 108219.</title>
        <authorList>
            <person name="Sun Q."/>
            <person name="Mori K."/>
        </authorList>
    </citation>
    <scope>NUCLEOTIDE SEQUENCE</scope>
    <source>
        <strain evidence="6">NBRC 108219</strain>
    </source>
</reference>